<protein>
    <submittedName>
        <fullName evidence="2">Uncharacterized protein</fullName>
    </submittedName>
</protein>
<dbReference type="EMBL" id="JAXCGZ010014358">
    <property type="protein sequence ID" value="KAK7071527.1"/>
    <property type="molecule type" value="Genomic_DNA"/>
</dbReference>
<name>A0AAN9A6E4_HALRR</name>
<dbReference type="Proteomes" id="UP001381693">
    <property type="component" value="Unassembled WGS sequence"/>
</dbReference>
<evidence type="ECO:0000313" key="2">
    <source>
        <dbReference type="EMBL" id="KAK7071527.1"/>
    </source>
</evidence>
<organism evidence="2 3">
    <name type="scientific">Halocaridina rubra</name>
    <name type="common">Hawaiian red shrimp</name>
    <dbReference type="NCBI Taxonomy" id="373956"/>
    <lineage>
        <taxon>Eukaryota</taxon>
        <taxon>Metazoa</taxon>
        <taxon>Ecdysozoa</taxon>
        <taxon>Arthropoda</taxon>
        <taxon>Crustacea</taxon>
        <taxon>Multicrustacea</taxon>
        <taxon>Malacostraca</taxon>
        <taxon>Eumalacostraca</taxon>
        <taxon>Eucarida</taxon>
        <taxon>Decapoda</taxon>
        <taxon>Pleocyemata</taxon>
        <taxon>Caridea</taxon>
        <taxon>Atyoidea</taxon>
        <taxon>Atyidae</taxon>
        <taxon>Halocaridina</taxon>
    </lineage>
</organism>
<feature type="region of interest" description="Disordered" evidence="1">
    <location>
        <begin position="27"/>
        <end position="52"/>
    </location>
</feature>
<evidence type="ECO:0000256" key="1">
    <source>
        <dbReference type="SAM" id="MobiDB-lite"/>
    </source>
</evidence>
<keyword evidence="3" id="KW-1185">Reference proteome</keyword>
<gene>
    <name evidence="2" type="ORF">SK128_021839</name>
</gene>
<accession>A0AAN9A6E4</accession>
<reference evidence="2 3" key="1">
    <citation type="submission" date="2023-11" db="EMBL/GenBank/DDBJ databases">
        <title>Halocaridina rubra genome assembly.</title>
        <authorList>
            <person name="Smith C."/>
        </authorList>
    </citation>
    <scope>NUCLEOTIDE SEQUENCE [LARGE SCALE GENOMIC DNA]</scope>
    <source>
        <strain evidence="2">EP-1</strain>
        <tissue evidence="2">Whole</tissue>
    </source>
</reference>
<dbReference type="AlphaFoldDB" id="A0AAN9A6E4"/>
<evidence type="ECO:0000313" key="3">
    <source>
        <dbReference type="Proteomes" id="UP001381693"/>
    </source>
</evidence>
<proteinExistence type="predicted"/>
<sequence>NSPIMSLTGHSANSQINVSLENGDRTYAAEEEESNLLPNSGEPKPVIVERKN</sequence>
<comment type="caution">
    <text evidence="2">The sequence shown here is derived from an EMBL/GenBank/DDBJ whole genome shotgun (WGS) entry which is preliminary data.</text>
</comment>
<feature type="non-terminal residue" evidence="2">
    <location>
        <position position="1"/>
    </location>
</feature>